<organism evidence="2 3">
    <name type="scientific">Dactylosporangium vinaceum</name>
    <dbReference type="NCBI Taxonomy" id="53362"/>
    <lineage>
        <taxon>Bacteria</taxon>
        <taxon>Bacillati</taxon>
        <taxon>Actinomycetota</taxon>
        <taxon>Actinomycetes</taxon>
        <taxon>Micromonosporales</taxon>
        <taxon>Micromonosporaceae</taxon>
        <taxon>Dactylosporangium</taxon>
    </lineage>
</organism>
<sequence>MALNDTLVAFSDGNPIDVLRSYPVLDKPATRALVERLFPGAEIEEIGDELLVDALNPPADVVCIGCFPGLELVCSWGLTPKRPSELDPVVFTATDRRNVYLHAAHSDAGWCSYGVWRDGSRVRARSISADPTISEDEGTHLPFERPGEENDPGEQSCASMQALFGFACDDHERMDDVDPELIPVVAYRITTTDSTPTTSTSQNEEPTR</sequence>
<feature type="compositionally biased region" description="Basic and acidic residues" evidence="1">
    <location>
        <begin position="137"/>
        <end position="148"/>
    </location>
</feature>
<evidence type="ECO:0000313" key="2">
    <source>
        <dbReference type="EMBL" id="MFB9450433.1"/>
    </source>
</evidence>
<dbReference type="Proteomes" id="UP001589608">
    <property type="component" value="Unassembled WGS sequence"/>
</dbReference>
<feature type="region of interest" description="Disordered" evidence="1">
    <location>
        <begin position="189"/>
        <end position="208"/>
    </location>
</feature>
<dbReference type="RefSeq" id="WP_223097262.1">
    <property type="nucleotide sequence ID" value="NZ_CP061913.1"/>
</dbReference>
<evidence type="ECO:0000313" key="3">
    <source>
        <dbReference type="Proteomes" id="UP001589608"/>
    </source>
</evidence>
<accession>A0ABV5MNK4</accession>
<protein>
    <submittedName>
        <fullName evidence="2">DUF6928 family protein</fullName>
    </submittedName>
</protein>
<feature type="region of interest" description="Disordered" evidence="1">
    <location>
        <begin position="127"/>
        <end position="155"/>
    </location>
</feature>
<reference evidence="2 3" key="1">
    <citation type="submission" date="2024-09" db="EMBL/GenBank/DDBJ databases">
        <authorList>
            <person name="Sun Q."/>
            <person name="Mori K."/>
        </authorList>
    </citation>
    <scope>NUCLEOTIDE SEQUENCE [LARGE SCALE GENOMIC DNA]</scope>
    <source>
        <strain evidence="2 3">JCM 3307</strain>
    </source>
</reference>
<keyword evidence="3" id="KW-1185">Reference proteome</keyword>
<comment type="caution">
    <text evidence="2">The sequence shown here is derived from an EMBL/GenBank/DDBJ whole genome shotgun (WGS) entry which is preliminary data.</text>
</comment>
<evidence type="ECO:0000256" key="1">
    <source>
        <dbReference type="SAM" id="MobiDB-lite"/>
    </source>
</evidence>
<proteinExistence type="predicted"/>
<gene>
    <name evidence="2" type="ORF">ACFFTR_45755</name>
</gene>
<dbReference type="Pfam" id="PF21997">
    <property type="entry name" value="DUF6928"/>
    <property type="match status" value="1"/>
</dbReference>
<name>A0ABV5MNK4_9ACTN</name>
<dbReference type="InterPro" id="IPR053847">
    <property type="entry name" value="DUF6928"/>
</dbReference>
<dbReference type="EMBL" id="JBHMCA010000079">
    <property type="protein sequence ID" value="MFB9450433.1"/>
    <property type="molecule type" value="Genomic_DNA"/>
</dbReference>
<feature type="compositionally biased region" description="Low complexity" evidence="1">
    <location>
        <begin position="190"/>
        <end position="201"/>
    </location>
</feature>